<organism evidence="4 5">
    <name type="scientific">Triparma retinervis</name>
    <dbReference type="NCBI Taxonomy" id="2557542"/>
    <lineage>
        <taxon>Eukaryota</taxon>
        <taxon>Sar</taxon>
        <taxon>Stramenopiles</taxon>
        <taxon>Ochrophyta</taxon>
        <taxon>Bolidophyceae</taxon>
        <taxon>Parmales</taxon>
        <taxon>Triparmaceae</taxon>
        <taxon>Triparma</taxon>
    </lineage>
</organism>
<reference evidence="4" key="1">
    <citation type="submission" date="2022-07" db="EMBL/GenBank/DDBJ databases">
        <title>Genome analysis of Parmales, a sister group of diatoms, reveals the evolutionary specialization of diatoms from phago-mixotrophs to photoautotrophs.</title>
        <authorList>
            <person name="Ban H."/>
            <person name="Sato S."/>
            <person name="Yoshikawa S."/>
            <person name="Kazumasa Y."/>
            <person name="Nakamura Y."/>
            <person name="Ichinomiya M."/>
            <person name="Saitoh K."/>
            <person name="Sato N."/>
            <person name="Blanc-Mathieu R."/>
            <person name="Endo H."/>
            <person name="Kuwata A."/>
            <person name="Ogata H."/>
        </authorList>
    </citation>
    <scope>NUCLEOTIDE SEQUENCE</scope>
</reference>
<feature type="compositionally biased region" description="Low complexity" evidence="1">
    <location>
        <begin position="165"/>
        <end position="180"/>
    </location>
</feature>
<dbReference type="SMART" id="SM00091">
    <property type="entry name" value="PAS"/>
    <property type="match status" value="1"/>
</dbReference>
<evidence type="ECO:0000313" key="5">
    <source>
        <dbReference type="Proteomes" id="UP001165082"/>
    </source>
</evidence>
<evidence type="ECO:0008006" key="6">
    <source>
        <dbReference type="Google" id="ProtNLM"/>
    </source>
</evidence>
<dbReference type="SUPFAM" id="SSF55785">
    <property type="entry name" value="PYP-like sensor domain (PAS domain)"/>
    <property type="match status" value="1"/>
</dbReference>
<dbReference type="PROSITE" id="PS50112">
    <property type="entry name" value="PAS"/>
    <property type="match status" value="1"/>
</dbReference>
<dbReference type="Proteomes" id="UP001165082">
    <property type="component" value="Unassembled WGS sequence"/>
</dbReference>
<feature type="domain" description="PAS" evidence="2">
    <location>
        <begin position="223"/>
        <end position="261"/>
    </location>
</feature>
<dbReference type="InterPro" id="IPR011598">
    <property type="entry name" value="bHLH_dom"/>
</dbReference>
<evidence type="ECO:0000313" key="4">
    <source>
        <dbReference type="EMBL" id="GMH47630.1"/>
    </source>
</evidence>
<keyword evidence="5" id="KW-1185">Reference proteome</keyword>
<feature type="compositionally biased region" description="Polar residues" evidence="1">
    <location>
        <begin position="365"/>
        <end position="383"/>
    </location>
</feature>
<dbReference type="Gene3D" id="3.30.450.20">
    <property type="entry name" value="PAS domain"/>
    <property type="match status" value="1"/>
</dbReference>
<dbReference type="InterPro" id="IPR035965">
    <property type="entry name" value="PAS-like_dom_sf"/>
</dbReference>
<dbReference type="Pfam" id="PF00010">
    <property type="entry name" value="HLH"/>
    <property type="match status" value="1"/>
</dbReference>
<dbReference type="EMBL" id="BRXZ01003116">
    <property type="protein sequence ID" value="GMH47630.1"/>
    <property type="molecule type" value="Genomic_DNA"/>
</dbReference>
<feature type="region of interest" description="Disordered" evidence="1">
    <location>
        <begin position="160"/>
        <end position="196"/>
    </location>
</feature>
<dbReference type="NCBIfam" id="TIGR00229">
    <property type="entry name" value="sensory_box"/>
    <property type="match status" value="1"/>
</dbReference>
<evidence type="ECO:0000259" key="2">
    <source>
        <dbReference type="PROSITE" id="PS50112"/>
    </source>
</evidence>
<dbReference type="Gene3D" id="4.10.280.10">
    <property type="entry name" value="Helix-loop-helix DNA-binding domain"/>
    <property type="match status" value="1"/>
</dbReference>
<feature type="region of interest" description="Disordered" evidence="1">
    <location>
        <begin position="327"/>
        <end position="409"/>
    </location>
</feature>
<dbReference type="CDD" id="cd00130">
    <property type="entry name" value="PAS"/>
    <property type="match status" value="1"/>
</dbReference>
<sequence>MQAPPETHGTPSTDVASMDPSLATKFEGVYEAYAVSKLLRNHCNSGTPRGQPQTLKIKAQALRESYVSPEDLQKMTSDVRRRYERNQREKQRSFKISKQIKDLQSVLTDLRVPYKNNKCAVLTSTVSFIKEIQEENKRSLLHNGAMKRIITKANMKAHERGGLDGSLSTGAGDSSAASSGHPDPHHEMRTNFTSGASRSKPIDYEAIFRCTLVPMGMVNGETGTILDCNDQFLGVSGHSEEELIGKDMRTFLKEVSPEDREIREENDKRLREIFGFTEKETRQGGLAGDMLGGRPETYREGTDVSPLGGKKSQIVFPIITRKRLRTGFSEEKGTSPDSAVVPSSIPASTPASSLSSSKSAPDFTTGPSSEFISKSSAAASQDNPIGLNFSELVREEDENSTHPNKKRKSSNLISFSVIQLKA</sequence>
<feature type="domain" description="BHLH" evidence="3">
    <location>
        <begin position="80"/>
        <end position="132"/>
    </location>
</feature>
<dbReference type="PROSITE" id="PS50888">
    <property type="entry name" value="BHLH"/>
    <property type="match status" value="1"/>
</dbReference>
<dbReference type="SUPFAM" id="SSF47459">
    <property type="entry name" value="HLH, helix-loop-helix DNA-binding domain"/>
    <property type="match status" value="1"/>
</dbReference>
<dbReference type="GO" id="GO:0046983">
    <property type="term" value="F:protein dimerization activity"/>
    <property type="evidence" value="ECO:0007669"/>
    <property type="project" value="InterPro"/>
</dbReference>
<evidence type="ECO:0000259" key="3">
    <source>
        <dbReference type="PROSITE" id="PS50888"/>
    </source>
</evidence>
<name>A0A9W7DMH5_9STRA</name>
<proteinExistence type="predicted"/>
<accession>A0A9W7DMH5</accession>
<evidence type="ECO:0000256" key="1">
    <source>
        <dbReference type="SAM" id="MobiDB-lite"/>
    </source>
</evidence>
<dbReference type="OrthoDB" id="206680at2759"/>
<dbReference type="InterPro" id="IPR000014">
    <property type="entry name" value="PAS"/>
</dbReference>
<protein>
    <recommendedName>
        <fullName evidence="6">BHLH domain-containing protein</fullName>
    </recommendedName>
</protein>
<feature type="region of interest" description="Disordered" evidence="1">
    <location>
        <begin position="284"/>
        <end position="306"/>
    </location>
</feature>
<dbReference type="InterPro" id="IPR036638">
    <property type="entry name" value="HLH_DNA-bd_sf"/>
</dbReference>
<dbReference type="SMART" id="SM00353">
    <property type="entry name" value="HLH"/>
    <property type="match status" value="1"/>
</dbReference>
<gene>
    <name evidence="4" type="ORF">TrRE_jg10719</name>
</gene>
<feature type="compositionally biased region" description="Low complexity" evidence="1">
    <location>
        <begin position="335"/>
        <end position="361"/>
    </location>
</feature>
<comment type="caution">
    <text evidence="4">The sequence shown here is derived from an EMBL/GenBank/DDBJ whole genome shotgun (WGS) entry which is preliminary data.</text>
</comment>
<dbReference type="AlphaFoldDB" id="A0A9W7DMH5"/>